<evidence type="ECO:0000259" key="2">
    <source>
        <dbReference type="Pfam" id="PF01206"/>
    </source>
</evidence>
<dbReference type="Gene3D" id="3.30.110.40">
    <property type="entry name" value="TusA-like domain"/>
    <property type="match status" value="1"/>
</dbReference>
<dbReference type="CDD" id="cd00291">
    <property type="entry name" value="SirA_YedF_YeeD"/>
    <property type="match status" value="1"/>
</dbReference>
<feature type="domain" description="UPF0033" evidence="2">
    <location>
        <begin position="15"/>
        <end position="83"/>
    </location>
</feature>
<evidence type="ECO:0000256" key="1">
    <source>
        <dbReference type="SAM" id="MobiDB-lite"/>
    </source>
</evidence>
<dbReference type="EMBL" id="PXYW01000019">
    <property type="protein sequence ID" value="PSR33543.1"/>
    <property type="molecule type" value="Genomic_DNA"/>
</dbReference>
<dbReference type="AlphaFoldDB" id="A0A2T2XGC1"/>
<dbReference type="SUPFAM" id="SSF64307">
    <property type="entry name" value="SirA-like"/>
    <property type="match status" value="1"/>
</dbReference>
<feature type="region of interest" description="Disordered" evidence="1">
    <location>
        <begin position="1"/>
        <end position="24"/>
    </location>
</feature>
<dbReference type="InterPro" id="IPR001455">
    <property type="entry name" value="TusA-like"/>
</dbReference>
<reference evidence="3 4" key="1">
    <citation type="journal article" date="2014" name="BMC Genomics">
        <title>Comparison of environmental and isolate Sulfobacillus genomes reveals diverse carbon, sulfur, nitrogen, and hydrogen metabolisms.</title>
        <authorList>
            <person name="Justice N.B."/>
            <person name="Norman A."/>
            <person name="Brown C.T."/>
            <person name="Singh A."/>
            <person name="Thomas B.C."/>
            <person name="Banfield J.F."/>
        </authorList>
    </citation>
    <scope>NUCLEOTIDE SEQUENCE [LARGE SCALE GENOMIC DNA]</scope>
    <source>
        <strain evidence="3">AMDSBA4</strain>
    </source>
</reference>
<sequence>MSDVVSKDDEPVTLEVDASGKPRPMPTMGAVKGLDYIEVGEIMEILFDDPLCIQDLKNWTVLKKQEFIGSYQHETNYSVRIRRLT</sequence>
<feature type="compositionally biased region" description="Basic and acidic residues" evidence="1">
    <location>
        <begin position="1"/>
        <end position="10"/>
    </location>
</feature>
<evidence type="ECO:0000313" key="3">
    <source>
        <dbReference type="EMBL" id="PSR33543.1"/>
    </source>
</evidence>
<keyword evidence="3" id="KW-0808">Transferase</keyword>
<name>A0A2T2XGC1_9FIRM</name>
<dbReference type="InterPro" id="IPR036868">
    <property type="entry name" value="TusA-like_sf"/>
</dbReference>
<protein>
    <submittedName>
        <fullName evidence="3">Sulfurtransferase TusA family protein</fullName>
    </submittedName>
</protein>
<organism evidence="3 4">
    <name type="scientific">Sulfobacillus benefaciens</name>
    <dbReference type="NCBI Taxonomy" id="453960"/>
    <lineage>
        <taxon>Bacteria</taxon>
        <taxon>Bacillati</taxon>
        <taxon>Bacillota</taxon>
        <taxon>Clostridia</taxon>
        <taxon>Eubacteriales</taxon>
        <taxon>Clostridiales Family XVII. Incertae Sedis</taxon>
        <taxon>Sulfobacillus</taxon>
    </lineage>
</organism>
<dbReference type="Pfam" id="PF01206">
    <property type="entry name" value="TusA"/>
    <property type="match status" value="1"/>
</dbReference>
<proteinExistence type="predicted"/>
<accession>A0A2T2XGC1</accession>
<evidence type="ECO:0000313" key="4">
    <source>
        <dbReference type="Proteomes" id="UP000242972"/>
    </source>
</evidence>
<gene>
    <name evidence="3" type="ORF">C7B46_09705</name>
</gene>
<comment type="caution">
    <text evidence="3">The sequence shown here is derived from an EMBL/GenBank/DDBJ whole genome shotgun (WGS) entry which is preliminary data.</text>
</comment>
<dbReference type="GO" id="GO:0016740">
    <property type="term" value="F:transferase activity"/>
    <property type="evidence" value="ECO:0007669"/>
    <property type="project" value="UniProtKB-KW"/>
</dbReference>
<dbReference type="Proteomes" id="UP000242972">
    <property type="component" value="Unassembled WGS sequence"/>
</dbReference>